<organism evidence="2 3">
    <name type="scientific">Tunisvirus fontaine2</name>
    <dbReference type="NCBI Taxonomy" id="1421067"/>
    <lineage>
        <taxon>Viruses</taxon>
        <taxon>Varidnaviria</taxon>
        <taxon>Bamfordvirae</taxon>
        <taxon>Nucleocytoviricota</taxon>
        <taxon>Megaviricetes</taxon>
        <taxon>Pimascovirales</taxon>
        <taxon>Pimascovirales incertae sedis</taxon>
        <taxon>Marseilleviridae</taxon>
        <taxon>Losannavirus</taxon>
        <taxon>Losannavirus tunisense</taxon>
    </lineage>
</organism>
<dbReference type="EMBL" id="KF483846">
    <property type="protein sequence ID" value="AHC55136.1"/>
    <property type="molecule type" value="Genomic_DNA"/>
</dbReference>
<accession>V9SFN6</accession>
<evidence type="ECO:0000256" key="1">
    <source>
        <dbReference type="SAM" id="Coils"/>
    </source>
</evidence>
<feature type="coiled-coil region" evidence="1">
    <location>
        <begin position="84"/>
        <end position="132"/>
    </location>
</feature>
<dbReference type="Proteomes" id="UP000232615">
    <property type="component" value="Segment"/>
</dbReference>
<evidence type="ECO:0000313" key="3">
    <source>
        <dbReference type="Proteomes" id="UP000232615"/>
    </source>
</evidence>
<keyword evidence="3" id="KW-1185">Reference proteome</keyword>
<proteinExistence type="predicted"/>
<reference evidence="2 3" key="1">
    <citation type="journal article" date="2014" name="Arch. Virol.">
        <title>Complete genome sequence of Tunisvirus, a new member of the proposed family Marseilleviridae.</title>
        <authorList>
            <person name="Aherfi S."/>
            <person name="Boughalmi M."/>
            <person name="Pagnier I."/>
            <person name="Fournous G."/>
            <person name="La Scola B."/>
            <person name="Raoult D."/>
            <person name="Colson P."/>
        </authorList>
    </citation>
    <scope>NUCLEOTIDE SEQUENCE [LARGE SCALE GENOMIC DNA]</scope>
    <source>
        <strain evidence="2 3">U484</strain>
    </source>
</reference>
<gene>
    <name evidence="2" type="ORF">TNS_ORF418</name>
</gene>
<name>V9SFN6_9VIRU</name>
<keyword evidence="1" id="KW-0175">Coiled coil</keyword>
<sequence length="140" mass="16467">MSLVLDKISSLFYFYGVDSFQYTEILSENQRQYVYVAPGPICGFWTEKDCEDKTYYGHPKCPQNERLSIDALLYFIESDIKHETKKLRRAGKNLKKRLRKAKREKRQLLEECADAKQEVVLLLEQNRLLRETLNLSGVNV</sequence>
<protein>
    <submittedName>
        <fullName evidence="2">Uncharacterized protein</fullName>
    </submittedName>
</protein>
<evidence type="ECO:0000313" key="2">
    <source>
        <dbReference type="EMBL" id="AHC55136.1"/>
    </source>
</evidence>